<dbReference type="EMBL" id="AZST01000199">
    <property type="protein sequence ID" value="KEP51021.1"/>
    <property type="molecule type" value="Genomic_DNA"/>
</dbReference>
<organism evidence="1 2">
    <name type="scientific">Rhizoctonia solani 123E</name>
    <dbReference type="NCBI Taxonomy" id="1423351"/>
    <lineage>
        <taxon>Eukaryota</taxon>
        <taxon>Fungi</taxon>
        <taxon>Dikarya</taxon>
        <taxon>Basidiomycota</taxon>
        <taxon>Agaricomycotina</taxon>
        <taxon>Agaricomycetes</taxon>
        <taxon>Cantharellales</taxon>
        <taxon>Ceratobasidiaceae</taxon>
        <taxon>Rhizoctonia</taxon>
    </lineage>
</organism>
<gene>
    <name evidence="1" type="ORF">V565_068810</name>
</gene>
<dbReference type="AlphaFoldDB" id="A0A074RV68"/>
<name>A0A074RV68_9AGAM</name>
<dbReference type="Proteomes" id="UP000027456">
    <property type="component" value="Unassembled WGS sequence"/>
</dbReference>
<accession>A0A074RV68</accession>
<dbReference type="HOGENOM" id="CLU_065423_0_0_1"/>
<reference evidence="1 2" key="1">
    <citation type="submission" date="2013-12" db="EMBL/GenBank/DDBJ databases">
        <authorList>
            <person name="Cubeta M."/>
            <person name="Pakala S."/>
            <person name="Fedorova N."/>
            <person name="Thomas E."/>
            <person name="Dean R."/>
            <person name="Jabaji S."/>
            <person name="Neate S."/>
            <person name="Toda T."/>
            <person name="Tavantzis S."/>
            <person name="Vilgalys R."/>
            <person name="Bharathan N."/>
            <person name="Pakala S."/>
            <person name="Losada L.S."/>
            <person name="Zafar N."/>
            <person name="Nierman W."/>
        </authorList>
    </citation>
    <scope>NUCLEOTIDE SEQUENCE [LARGE SCALE GENOMIC DNA]</scope>
    <source>
        <strain evidence="1 2">123E</strain>
    </source>
</reference>
<protein>
    <submittedName>
        <fullName evidence="1">Uncharacterized protein</fullName>
    </submittedName>
</protein>
<dbReference type="OrthoDB" id="613763at2759"/>
<evidence type="ECO:0000313" key="1">
    <source>
        <dbReference type="EMBL" id="KEP51021.1"/>
    </source>
</evidence>
<proteinExistence type="predicted"/>
<comment type="caution">
    <text evidence="1">The sequence shown here is derived from an EMBL/GenBank/DDBJ whole genome shotgun (WGS) entry which is preliminary data.</text>
</comment>
<sequence>MVHSFSLALSHSYALRVFHRLIGRALSNMTGLDKLSIHSSFPICSALSRISCQLTELLYSSLSSDSYPISDFLSTQPTIEKLVIVCQADSLSNLDPKALPGLRDLSAAVELCSTSLISHLSRLSRLFILHPMTHIVQFVELAGALQETTSPRPLELSIGIDTSTEPEVIETVTLGLAYIGSVAPFITSLKLIIYQGYMQQDELHDMFQYTLPKFPNLKMLTVISPPPTQNMYPRGFQMRKLSHTISLIHGALYLLDLPIDTAILPASESEQGQPNPNALYDKSCHTKIICAWGQIHTGLEYVVFPLAMYDLKAFRSA</sequence>
<keyword evidence="2" id="KW-1185">Reference proteome</keyword>
<evidence type="ECO:0000313" key="2">
    <source>
        <dbReference type="Proteomes" id="UP000027456"/>
    </source>
</evidence>